<evidence type="ECO:0000313" key="8">
    <source>
        <dbReference type="Proteomes" id="UP000009047"/>
    </source>
</evidence>
<dbReference type="Proteomes" id="UP000009047">
    <property type="component" value="Chromosome"/>
</dbReference>
<dbReference type="PANTHER" id="PTHR34824:SF1">
    <property type="entry name" value="HEAT-INDUCIBLE TRANSCRIPTION REPRESSOR HRCA"/>
    <property type="match status" value="1"/>
</dbReference>
<dbReference type="PIRSF" id="PIRSF005485">
    <property type="entry name" value="HrcA"/>
    <property type="match status" value="1"/>
</dbReference>
<dbReference type="RefSeq" id="WP_013258870.1">
    <property type="nucleotide sequence ID" value="NC_014365.1"/>
</dbReference>
<dbReference type="OrthoDB" id="9783139at2"/>
<dbReference type="InterPro" id="IPR021153">
    <property type="entry name" value="HrcA_C"/>
</dbReference>
<dbReference type="SUPFAM" id="SSF55781">
    <property type="entry name" value="GAF domain-like"/>
    <property type="match status" value="1"/>
</dbReference>
<protein>
    <recommendedName>
        <fullName evidence="5">Heat-inducible transcription repressor HrcA</fullName>
    </recommendedName>
</protein>
<comment type="similarity">
    <text evidence="5">Belongs to the HrcA family.</text>
</comment>
<evidence type="ECO:0000313" key="7">
    <source>
        <dbReference type="EMBL" id="ADK85429.1"/>
    </source>
</evidence>
<dbReference type="Gene3D" id="3.30.450.40">
    <property type="match status" value="1"/>
</dbReference>
<evidence type="ECO:0000259" key="6">
    <source>
        <dbReference type="Pfam" id="PF01628"/>
    </source>
</evidence>
<dbReference type="Gene3D" id="3.30.390.60">
    <property type="entry name" value="Heat-inducible transcription repressor hrca homolog, domain 3"/>
    <property type="match status" value="1"/>
</dbReference>
<evidence type="ECO:0000256" key="2">
    <source>
        <dbReference type="ARBA" id="ARBA00023015"/>
    </source>
</evidence>
<comment type="function">
    <text evidence="5">Negative regulator of class I heat shock genes (grpE-dnaK-dnaJ and groELS operons). Prevents heat-shock induction of these operons.</text>
</comment>
<dbReference type="InterPro" id="IPR029016">
    <property type="entry name" value="GAF-like_dom_sf"/>
</dbReference>
<dbReference type="InterPro" id="IPR036390">
    <property type="entry name" value="WH_DNA-bd_sf"/>
</dbReference>
<evidence type="ECO:0000256" key="3">
    <source>
        <dbReference type="ARBA" id="ARBA00023016"/>
    </source>
</evidence>
<dbReference type="SUPFAM" id="SSF46785">
    <property type="entry name" value="Winged helix' DNA-binding domain"/>
    <property type="match status" value="1"/>
</dbReference>
<keyword evidence="3 5" id="KW-0346">Stress response</keyword>
<sequence length="347" mass="37981">MTKELSDRSKLILAAVVANYIATAEPVGSRTISRQDYVDLSPATVRNVMADLEEMGLLEQPHVSAGRVPTNEGLRLYVDTILQVGELEDQAKLMIHRALDENQAYDLNGLLKTAGKALSDVNRLAAVVAAPNPDNDVFRQMEFVRLSESLILVVMVTRSGVVQNRVILSDEDVSQENLDKCTRYLNSLMGELTLSQVRKRVAKEMAKEKNRFDAVLGRALRLGQKALQGQGDGDLFIEGRTNLMEAPEFADVGRLRAIFQAFEEKSTLLRLLERALEARGVRIFIGSEGLLSGLDGLTAVTASYGGQDSPSGALAVIGPTRMDYSKVIATVDYTARLVSRIIDSRGD</sequence>
<organism evidence="7 8">
    <name type="scientific">Desulfarculus baarsii (strain ATCC 33931 / DSM 2075 / LMG 7858 / VKM B-1802 / 2st14)</name>
    <dbReference type="NCBI Taxonomy" id="644282"/>
    <lineage>
        <taxon>Bacteria</taxon>
        <taxon>Pseudomonadati</taxon>
        <taxon>Thermodesulfobacteriota</taxon>
        <taxon>Desulfarculia</taxon>
        <taxon>Desulfarculales</taxon>
        <taxon>Desulfarculaceae</taxon>
        <taxon>Desulfarculus</taxon>
    </lineage>
</organism>
<dbReference type="AlphaFoldDB" id="E1QIB2"/>
<dbReference type="PANTHER" id="PTHR34824">
    <property type="entry name" value="HEAT-INDUCIBLE TRANSCRIPTION REPRESSOR HRCA"/>
    <property type="match status" value="1"/>
</dbReference>
<keyword evidence="2 5" id="KW-0805">Transcription regulation</keyword>
<evidence type="ECO:0000256" key="1">
    <source>
        <dbReference type="ARBA" id="ARBA00022491"/>
    </source>
</evidence>
<dbReference type="NCBIfam" id="TIGR00331">
    <property type="entry name" value="hrcA"/>
    <property type="match status" value="1"/>
</dbReference>
<evidence type="ECO:0000256" key="4">
    <source>
        <dbReference type="ARBA" id="ARBA00023163"/>
    </source>
</evidence>
<dbReference type="GO" id="GO:0003677">
    <property type="term" value="F:DNA binding"/>
    <property type="evidence" value="ECO:0007669"/>
    <property type="project" value="InterPro"/>
</dbReference>
<dbReference type="HOGENOM" id="CLU_050019_0_0_7"/>
<keyword evidence="4 5" id="KW-0804">Transcription</keyword>
<feature type="domain" description="Heat-inducible transcription repressor HrcA C-terminal" evidence="6">
    <location>
        <begin position="110"/>
        <end position="328"/>
    </location>
</feature>
<keyword evidence="8" id="KW-1185">Reference proteome</keyword>
<gene>
    <name evidence="5" type="primary">hrcA</name>
    <name evidence="7" type="ordered locus">Deba_2064</name>
</gene>
<dbReference type="STRING" id="644282.Deba_2064"/>
<dbReference type="EMBL" id="CP002085">
    <property type="protein sequence ID" value="ADK85429.1"/>
    <property type="molecule type" value="Genomic_DNA"/>
</dbReference>
<name>E1QIB2_DESB2</name>
<dbReference type="InterPro" id="IPR036388">
    <property type="entry name" value="WH-like_DNA-bd_sf"/>
</dbReference>
<dbReference type="KEGG" id="dbr:Deba_2064"/>
<dbReference type="eggNOG" id="COG1420">
    <property type="taxonomic scope" value="Bacteria"/>
</dbReference>
<dbReference type="Gene3D" id="1.10.10.10">
    <property type="entry name" value="Winged helix-like DNA-binding domain superfamily/Winged helix DNA-binding domain"/>
    <property type="match status" value="1"/>
</dbReference>
<dbReference type="HAMAP" id="MF_00081">
    <property type="entry name" value="HrcA"/>
    <property type="match status" value="1"/>
</dbReference>
<proteinExistence type="inferred from homology"/>
<reference evidence="7 8" key="1">
    <citation type="journal article" date="2010" name="Stand. Genomic Sci.">
        <title>Complete genome sequence of Desulfarculus baarsii type strain (2st14).</title>
        <authorList>
            <person name="Sun H."/>
            <person name="Spring S."/>
            <person name="Lapidus A."/>
            <person name="Davenport K."/>
            <person name="Del Rio T.G."/>
            <person name="Tice H."/>
            <person name="Nolan M."/>
            <person name="Copeland A."/>
            <person name="Cheng J.F."/>
            <person name="Lucas S."/>
            <person name="Tapia R."/>
            <person name="Goodwin L."/>
            <person name="Pitluck S."/>
            <person name="Ivanova N."/>
            <person name="Pagani I."/>
            <person name="Mavromatis K."/>
            <person name="Ovchinnikova G."/>
            <person name="Pati A."/>
            <person name="Chen A."/>
            <person name="Palaniappan K."/>
            <person name="Hauser L."/>
            <person name="Chang Y.J."/>
            <person name="Jeffries C.D."/>
            <person name="Detter J.C."/>
            <person name="Han C."/>
            <person name="Rohde M."/>
            <person name="Brambilla E."/>
            <person name="Goker M."/>
            <person name="Woyke T."/>
            <person name="Bristow J."/>
            <person name="Eisen J.A."/>
            <person name="Markowitz V."/>
            <person name="Hugenholtz P."/>
            <person name="Kyrpides N.C."/>
            <person name="Klenk H.P."/>
            <person name="Land M."/>
        </authorList>
    </citation>
    <scope>NUCLEOTIDE SEQUENCE [LARGE SCALE GENOMIC DNA]</scope>
    <source>
        <strain evidence="8">ATCC 33931 / DSM 2075 / LMG 7858 / VKM B-1802 / 2st14</strain>
    </source>
</reference>
<evidence type="ECO:0000256" key="5">
    <source>
        <dbReference type="HAMAP-Rule" id="MF_00081"/>
    </source>
</evidence>
<accession>E1QIB2</accession>
<dbReference type="Pfam" id="PF01628">
    <property type="entry name" value="HrcA"/>
    <property type="match status" value="1"/>
</dbReference>
<dbReference type="InterPro" id="IPR023120">
    <property type="entry name" value="WHTH_transcript_rep_HrcA_IDD"/>
</dbReference>
<dbReference type="InterPro" id="IPR002571">
    <property type="entry name" value="HrcA"/>
</dbReference>
<dbReference type="GO" id="GO:0045892">
    <property type="term" value="P:negative regulation of DNA-templated transcription"/>
    <property type="evidence" value="ECO:0007669"/>
    <property type="project" value="UniProtKB-UniRule"/>
</dbReference>
<keyword evidence="1 5" id="KW-0678">Repressor</keyword>